<evidence type="ECO:0000259" key="10">
    <source>
        <dbReference type="PROSITE" id="PS50862"/>
    </source>
</evidence>
<evidence type="ECO:0000313" key="12">
    <source>
        <dbReference type="Proteomes" id="UP001596549"/>
    </source>
</evidence>
<evidence type="ECO:0000256" key="9">
    <source>
        <dbReference type="HAMAP-Rule" id="MF_00127"/>
    </source>
</evidence>
<protein>
    <recommendedName>
        <fullName evidence="9">Histidine--tRNA ligase</fullName>
        <ecNumber evidence="9">6.1.1.21</ecNumber>
    </recommendedName>
    <alternativeName>
        <fullName evidence="9">Histidyl-tRNA synthetase</fullName>
        <shortName evidence="9">HisRS</shortName>
    </alternativeName>
</protein>
<comment type="caution">
    <text evidence="11">The sequence shown here is derived from an EMBL/GenBank/DDBJ whole genome shotgun (WGS) entry which is preliminary data.</text>
</comment>
<dbReference type="InterPro" id="IPR045864">
    <property type="entry name" value="aa-tRNA-synth_II/BPL/LPL"/>
</dbReference>
<dbReference type="EMBL" id="JBHTCP010000012">
    <property type="protein sequence ID" value="MFC7371214.1"/>
    <property type="molecule type" value="Genomic_DNA"/>
</dbReference>
<dbReference type="InterPro" id="IPR015807">
    <property type="entry name" value="His-tRNA-ligase"/>
</dbReference>
<dbReference type="InterPro" id="IPR006195">
    <property type="entry name" value="aa-tRNA-synth_II"/>
</dbReference>
<reference evidence="12" key="1">
    <citation type="journal article" date="2019" name="Int. J. Syst. Evol. Microbiol.">
        <title>The Global Catalogue of Microorganisms (GCM) 10K type strain sequencing project: providing services to taxonomists for standard genome sequencing and annotation.</title>
        <authorList>
            <consortium name="The Broad Institute Genomics Platform"/>
            <consortium name="The Broad Institute Genome Sequencing Center for Infectious Disease"/>
            <person name="Wu L."/>
            <person name="Ma J."/>
        </authorList>
    </citation>
    <scope>NUCLEOTIDE SEQUENCE [LARGE SCALE GENOMIC DNA]</scope>
    <source>
        <strain evidence="12">NBRC 106396</strain>
    </source>
</reference>
<keyword evidence="6 9" id="KW-0648">Protein biosynthesis</keyword>
<dbReference type="PANTHER" id="PTHR43707">
    <property type="entry name" value="HISTIDYL-TRNA SYNTHETASE"/>
    <property type="match status" value="1"/>
</dbReference>
<evidence type="ECO:0000256" key="6">
    <source>
        <dbReference type="ARBA" id="ARBA00022917"/>
    </source>
</evidence>
<dbReference type="GO" id="GO:0004821">
    <property type="term" value="F:histidine-tRNA ligase activity"/>
    <property type="evidence" value="ECO:0007669"/>
    <property type="project" value="UniProtKB-EC"/>
</dbReference>
<dbReference type="InterPro" id="IPR004154">
    <property type="entry name" value="Anticodon-bd"/>
</dbReference>
<evidence type="ECO:0000256" key="3">
    <source>
        <dbReference type="ARBA" id="ARBA00022598"/>
    </source>
</evidence>
<accession>A0ABW2NT38</accession>
<comment type="catalytic activity">
    <reaction evidence="8 9">
        <text>tRNA(His) + L-histidine + ATP = L-histidyl-tRNA(His) + AMP + diphosphate + H(+)</text>
        <dbReference type="Rhea" id="RHEA:17313"/>
        <dbReference type="Rhea" id="RHEA-COMP:9665"/>
        <dbReference type="Rhea" id="RHEA-COMP:9689"/>
        <dbReference type="ChEBI" id="CHEBI:15378"/>
        <dbReference type="ChEBI" id="CHEBI:30616"/>
        <dbReference type="ChEBI" id="CHEBI:33019"/>
        <dbReference type="ChEBI" id="CHEBI:57595"/>
        <dbReference type="ChEBI" id="CHEBI:78442"/>
        <dbReference type="ChEBI" id="CHEBI:78527"/>
        <dbReference type="ChEBI" id="CHEBI:456215"/>
        <dbReference type="EC" id="6.1.1.21"/>
    </reaction>
</comment>
<evidence type="ECO:0000256" key="5">
    <source>
        <dbReference type="ARBA" id="ARBA00022840"/>
    </source>
</evidence>
<dbReference type="SUPFAM" id="SSF55681">
    <property type="entry name" value="Class II aaRS and biotin synthetases"/>
    <property type="match status" value="1"/>
</dbReference>
<name>A0ABW2NT38_9BACL</name>
<dbReference type="HAMAP" id="MF_00127">
    <property type="entry name" value="His_tRNA_synth"/>
    <property type="match status" value="1"/>
</dbReference>
<dbReference type="Gene3D" id="3.30.930.10">
    <property type="entry name" value="Bira Bifunctional Protein, Domain 2"/>
    <property type="match status" value="1"/>
</dbReference>
<comment type="subcellular location">
    <subcellularLocation>
        <location evidence="9">Cytoplasm</location>
    </subcellularLocation>
</comment>
<dbReference type="Proteomes" id="UP001596549">
    <property type="component" value="Unassembled WGS sequence"/>
</dbReference>
<dbReference type="Pfam" id="PF13393">
    <property type="entry name" value="tRNA-synt_His"/>
    <property type="match status" value="1"/>
</dbReference>
<keyword evidence="5 9" id="KW-0067">ATP-binding</keyword>
<evidence type="ECO:0000256" key="8">
    <source>
        <dbReference type="ARBA" id="ARBA00047639"/>
    </source>
</evidence>
<dbReference type="EC" id="6.1.1.21" evidence="9"/>
<proteinExistence type="inferred from homology"/>
<dbReference type="Gene3D" id="3.40.50.800">
    <property type="entry name" value="Anticodon-binding domain"/>
    <property type="match status" value="1"/>
</dbReference>
<dbReference type="RefSeq" id="WP_379747570.1">
    <property type="nucleotide sequence ID" value="NZ_JBHTCP010000012.1"/>
</dbReference>
<comment type="subunit">
    <text evidence="9">Homodimer.</text>
</comment>
<dbReference type="NCBIfam" id="TIGR00442">
    <property type="entry name" value="hisS"/>
    <property type="match status" value="1"/>
</dbReference>
<dbReference type="SUPFAM" id="SSF52954">
    <property type="entry name" value="Class II aaRS ABD-related"/>
    <property type="match status" value="1"/>
</dbReference>
<keyword evidence="2 9" id="KW-0963">Cytoplasm</keyword>
<dbReference type="InterPro" id="IPR041715">
    <property type="entry name" value="HisRS-like_core"/>
</dbReference>
<dbReference type="InterPro" id="IPR004516">
    <property type="entry name" value="HisRS/HisZ"/>
</dbReference>
<evidence type="ECO:0000313" key="11">
    <source>
        <dbReference type="EMBL" id="MFC7371214.1"/>
    </source>
</evidence>
<dbReference type="CDD" id="cd00859">
    <property type="entry name" value="HisRS_anticodon"/>
    <property type="match status" value="1"/>
</dbReference>
<keyword evidence="7 9" id="KW-0030">Aminoacyl-tRNA synthetase</keyword>
<dbReference type="InterPro" id="IPR036621">
    <property type="entry name" value="Anticodon-bd_dom_sf"/>
</dbReference>
<evidence type="ECO:0000256" key="4">
    <source>
        <dbReference type="ARBA" id="ARBA00022741"/>
    </source>
</evidence>
<keyword evidence="3 9" id="KW-0436">Ligase</keyword>
<evidence type="ECO:0000256" key="2">
    <source>
        <dbReference type="ARBA" id="ARBA00022490"/>
    </source>
</evidence>
<keyword evidence="12" id="KW-1185">Reference proteome</keyword>
<keyword evidence="4 9" id="KW-0547">Nucleotide-binding</keyword>
<dbReference type="InterPro" id="IPR033656">
    <property type="entry name" value="HisRS_anticodon"/>
</dbReference>
<evidence type="ECO:0000256" key="1">
    <source>
        <dbReference type="ARBA" id="ARBA00008226"/>
    </source>
</evidence>
<sequence length="430" mass="47956">MNINIPRGTQDILPGESEKWQYIEQKAKDICARFRYSEIRTPVFENTDLFARGVGDTTDIVQKEMYTFQDRGDRSLTLRPEGTASVARSYVENKMFGQPSQPVKLYYIGPMFRYERPQAGRYRQFVQFGIEAMGSNDPTIDAEVMALAMTMYQELGLKKLKLVLNTLGDLESRKSHREALIAHFKPRIGEFCGDCQNRLESNPLRILDCKKDRGHELMASAPSIHDYLNEESSAYFTAVKESLDTMGISYVVDPTLVRGLDYYNHTAFEIMSDADGFGAITTLSGGGRYNGLVEDLGGPSTPGIGFAMSLERLLLALKAENIELPVEKSLDCYLVTMGDEAKQKAPGILFDLRKAGLTAEKDYSDRKMKAQFKAADRENAKFVAVLGDDELSNGVINMKDLQTGEQEQVPLQEAAHYIKTRLSGGTGHGA</sequence>
<dbReference type="CDD" id="cd00773">
    <property type="entry name" value="HisRS-like_core"/>
    <property type="match status" value="1"/>
</dbReference>
<feature type="domain" description="Aminoacyl-transfer RNA synthetases class-II family profile" evidence="10">
    <location>
        <begin position="23"/>
        <end position="325"/>
    </location>
</feature>
<organism evidence="11 12">
    <name type="scientific">Fictibacillus iocasae</name>
    <dbReference type="NCBI Taxonomy" id="2715437"/>
    <lineage>
        <taxon>Bacteria</taxon>
        <taxon>Bacillati</taxon>
        <taxon>Bacillota</taxon>
        <taxon>Bacilli</taxon>
        <taxon>Bacillales</taxon>
        <taxon>Fictibacillaceae</taxon>
        <taxon>Fictibacillus</taxon>
    </lineage>
</organism>
<dbReference type="Pfam" id="PF03129">
    <property type="entry name" value="HGTP_anticodon"/>
    <property type="match status" value="1"/>
</dbReference>
<evidence type="ECO:0000256" key="7">
    <source>
        <dbReference type="ARBA" id="ARBA00023146"/>
    </source>
</evidence>
<dbReference type="PANTHER" id="PTHR43707:SF1">
    <property type="entry name" value="HISTIDINE--TRNA LIGASE, MITOCHONDRIAL-RELATED"/>
    <property type="match status" value="1"/>
</dbReference>
<dbReference type="PROSITE" id="PS50862">
    <property type="entry name" value="AA_TRNA_LIGASE_II"/>
    <property type="match status" value="1"/>
</dbReference>
<gene>
    <name evidence="9 11" type="primary">hisS</name>
    <name evidence="11" type="ORF">ACFQPF_05960</name>
</gene>
<comment type="similarity">
    <text evidence="1 9">Belongs to the class-II aminoacyl-tRNA synthetase family.</text>
</comment>
<dbReference type="PIRSF" id="PIRSF001549">
    <property type="entry name" value="His-tRNA_synth"/>
    <property type="match status" value="1"/>
</dbReference>